<evidence type="ECO:0000256" key="1">
    <source>
        <dbReference type="SAM" id="MobiDB-lite"/>
    </source>
</evidence>
<protein>
    <submittedName>
        <fullName evidence="2">Uncharacterized protein</fullName>
    </submittedName>
</protein>
<feature type="region of interest" description="Disordered" evidence="1">
    <location>
        <begin position="86"/>
        <end position="111"/>
    </location>
</feature>
<gene>
    <name evidence="2" type="ORF">SAMN05421870_10433</name>
</gene>
<accession>A0A1H9RTF8</accession>
<keyword evidence="3" id="KW-1185">Reference proteome</keyword>
<organism evidence="2 3">
    <name type="scientific">Streptomyces qinglanensis</name>
    <dbReference type="NCBI Taxonomy" id="943816"/>
    <lineage>
        <taxon>Bacteria</taxon>
        <taxon>Bacillati</taxon>
        <taxon>Actinomycetota</taxon>
        <taxon>Actinomycetes</taxon>
        <taxon>Kitasatosporales</taxon>
        <taxon>Streptomycetaceae</taxon>
        <taxon>Streptomyces</taxon>
    </lineage>
</organism>
<evidence type="ECO:0000313" key="3">
    <source>
        <dbReference type="Proteomes" id="UP000182841"/>
    </source>
</evidence>
<proteinExistence type="predicted"/>
<evidence type="ECO:0000313" key="2">
    <source>
        <dbReference type="EMBL" id="SER76082.1"/>
    </source>
</evidence>
<dbReference type="Proteomes" id="UP000182841">
    <property type="component" value="Unassembled WGS sequence"/>
</dbReference>
<dbReference type="RefSeq" id="WP_398761896.1">
    <property type="nucleotide sequence ID" value="NZ_FOGO01000004.1"/>
</dbReference>
<name>A0A1H9RTF8_9ACTN</name>
<reference evidence="3" key="1">
    <citation type="submission" date="2016-10" db="EMBL/GenBank/DDBJ databases">
        <authorList>
            <person name="Varghese N."/>
            <person name="Submissions S."/>
        </authorList>
    </citation>
    <scope>NUCLEOTIDE SEQUENCE [LARGE SCALE GENOMIC DNA]</scope>
    <source>
        <strain evidence="3">CGMCC 4.6825</strain>
    </source>
</reference>
<dbReference type="AlphaFoldDB" id="A0A1H9RTF8"/>
<sequence length="111" mass="11867">MTDGGARPQVSVIATPVEPVVGSAVRDLARDRVGVVMGREGPYLQLRPLGGGREWDADPGRVRLLTHAEVLSARVAETNARSRRRLELGGAPAAPRASSWSGQDPCGPYRR</sequence>
<dbReference type="EMBL" id="FOGO01000004">
    <property type="protein sequence ID" value="SER76082.1"/>
    <property type="molecule type" value="Genomic_DNA"/>
</dbReference>